<evidence type="ECO:0000313" key="3">
    <source>
        <dbReference type="Proteomes" id="UP001155059"/>
    </source>
</evidence>
<proteinExistence type="predicted"/>
<dbReference type="AlphaFoldDB" id="A0A9X2C7T7"/>
<accession>A0A9X2C7T7</accession>
<dbReference type="GO" id="GO:0016034">
    <property type="term" value="F:maleylacetoacetate isomerase activity"/>
    <property type="evidence" value="ECO:0007669"/>
    <property type="project" value="TreeGrafter"/>
</dbReference>
<dbReference type="Proteomes" id="UP001155059">
    <property type="component" value="Unassembled WGS sequence"/>
</dbReference>
<organism evidence="2 3">
    <name type="scientific">Pseudomonas morbosilactucae</name>
    <dbReference type="NCBI Taxonomy" id="2938197"/>
    <lineage>
        <taxon>Bacteria</taxon>
        <taxon>Pseudomonadati</taxon>
        <taxon>Pseudomonadota</taxon>
        <taxon>Gammaproteobacteria</taxon>
        <taxon>Pseudomonadales</taxon>
        <taxon>Pseudomonadaceae</taxon>
        <taxon>Pseudomonas</taxon>
    </lineage>
</organism>
<dbReference type="Gene3D" id="1.20.1050.10">
    <property type="match status" value="1"/>
</dbReference>
<name>A0A9X2C7T7_9PSED</name>
<dbReference type="GO" id="GO:0004364">
    <property type="term" value="F:glutathione transferase activity"/>
    <property type="evidence" value="ECO:0007669"/>
    <property type="project" value="TreeGrafter"/>
</dbReference>
<evidence type="ECO:0000259" key="1">
    <source>
        <dbReference type="PROSITE" id="PS50404"/>
    </source>
</evidence>
<dbReference type="InterPro" id="IPR036249">
    <property type="entry name" value="Thioredoxin-like_sf"/>
</dbReference>
<dbReference type="GO" id="GO:0006749">
    <property type="term" value="P:glutathione metabolic process"/>
    <property type="evidence" value="ECO:0007669"/>
    <property type="project" value="TreeGrafter"/>
</dbReference>
<comment type="caution">
    <text evidence="2">The sequence shown here is derived from an EMBL/GenBank/DDBJ whole genome shotgun (WGS) entry which is preliminary data.</text>
</comment>
<reference evidence="2 3" key="2">
    <citation type="journal article" date="2023" name="Plant Pathol.">
        <title>Dismantling and reorganizing Pseudomonas marginalis sensu#lato.</title>
        <authorList>
            <person name="Sawada H."/>
            <person name="Fujikawa T."/>
            <person name="Satou M."/>
        </authorList>
    </citation>
    <scope>NUCLEOTIDE SEQUENCE [LARGE SCALE GENOMIC DNA]</scope>
    <source>
        <strain evidence="2 3">MAFF 302030</strain>
    </source>
</reference>
<dbReference type="SUPFAM" id="SSF47616">
    <property type="entry name" value="GST C-terminal domain-like"/>
    <property type="match status" value="1"/>
</dbReference>
<dbReference type="PANTHER" id="PTHR42673">
    <property type="entry name" value="MALEYLACETOACETATE ISOMERASE"/>
    <property type="match status" value="1"/>
</dbReference>
<sequence>MTATLIIGDYRKSSWSLRPWLALRAADVAFETLLIKLDEPDTRANILRHCPTGKVPALRLDDLLIHDSLAICEYVAETWPDAGLWPADARLKALARSACAEMHSGFVPLRSQLSFGVGTGESAGPLNDDTQADIQRIFALWRQLLTLSGSEQFLCGTFGVVDAMFAPVVLRLRRYGVAVPAELAGYVQQVLEYPPLQQWLQRAAEEGAGV</sequence>
<dbReference type="Gene3D" id="3.40.30.10">
    <property type="entry name" value="Glutaredoxin"/>
    <property type="match status" value="1"/>
</dbReference>
<evidence type="ECO:0000313" key="2">
    <source>
        <dbReference type="EMBL" id="MCK9799554.1"/>
    </source>
</evidence>
<dbReference type="GO" id="GO:0006559">
    <property type="term" value="P:L-phenylalanine catabolic process"/>
    <property type="evidence" value="ECO:0007669"/>
    <property type="project" value="TreeGrafter"/>
</dbReference>
<gene>
    <name evidence="2" type="ORF">M1B34_18040</name>
</gene>
<dbReference type="Pfam" id="PF13409">
    <property type="entry name" value="GST_N_2"/>
    <property type="match status" value="1"/>
</dbReference>
<dbReference type="EMBL" id="JALQCW010000045">
    <property type="protein sequence ID" value="MCK9799554.1"/>
    <property type="molecule type" value="Genomic_DNA"/>
</dbReference>
<dbReference type="SFLD" id="SFLDG00358">
    <property type="entry name" value="Main_(cytGST)"/>
    <property type="match status" value="1"/>
</dbReference>
<dbReference type="InterPro" id="IPR036282">
    <property type="entry name" value="Glutathione-S-Trfase_C_sf"/>
</dbReference>
<dbReference type="CDD" id="cd03043">
    <property type="entry name" value="GST_N_1"/>
    <property type="match status" value="1"/>
</dbReference>
<reference evidence="2 3" key="1">
    <citation type="journal article" date="2022" name="Int. J. Syst. Evol. Microbiol.">
        <title>Pseudomonas aegrilactucae sp. nov. and Pseudomonas morbosilactucae sp. nov., pathogens causing bacterial rot of lettuce in Japan.</title>
        <authorList>
            <person name="Sawada H."/>
            <person name="Fujikawa T."/>
            <person name="Satou M."/>
        </authorList>
    </citation>
    <scope>NUCLEOTIDE SEQUENCE [LARGE SCALE GENOMIC DNA]</scope>
    <source>
        <strain evidence="2 3">MAFF 302030</strain>
    </source>
</reference>
<dbReference type="CDD" id="cd03194">
    <property type="entry name" value="GST_C_3"/>
    <property type="match status" value="1"/>
</dbReference>
<dbReference type="RefSeq" id="WP_268265856.1">
    <property type="nucleotide sequence ID" value="NZ_JALQCW010000045.1"/>
</dbReference>
<protein>
    <submittedName>
        <fullName evidence="2">Glutathione S-transferase family protein</fullName>
    </submittedName>
</protein>
<feature type="domain" description="GST N-terminal" evidence="1">
    <location>
        <begin position="3"/>
        <end position="83"/>
    </location>
</feature>
<dbReference type="Pfam" id="PF13410">
    <property type="entry name" value="GST_C_2"/>
    <property type="match status" value="1"/>
</dbReference>
<dbReference type="PROSITE" id="PS50404">
    <property type="entry name" value="GST_NTER"/>
    <property type="match status" value="1"/>
</dbReference>
<dbReference type="SFLD" id="SFLDS00019">
    <property type="entry name" value="Glutathione_Transferase_(cytos"/>
    <property type="match status" value="1"/>
</dbReference>
<dbReference type="InterPro" id="IPR004045">
    <property type="entry name" value="Glutathione_S-Trfase_N"/>
</dbReference>
<dbReference type="SUPFAM" id="SSF52833">
    <property type="entry name" value="Thioredoxin-like"/>
    <property type="match status" value="1"/>
</dbReference>
<dbReference type="PANTHER" id="PTHR42673:SF4">
    <property type="entry name" value="MALEYLACETOACETATE ISOMERASE"/>
    <property type="match status" value="1"/>
</dbReference>
<dbReference type="InterPro" id="IPR040079">
    <property type="entry name" value="Glutathione_S-Trfase"/>
</dbReference>